<keyword evidence="2" id="KW-0498">Mitosis</keyword>
<gene>
    <name evidence="5" type="primary">Cre-gfi-3</name>
    <name evidence="5" type="ORF">CRE_17499</name>
</gene>
<dbReference type="AlphaFoldDB" id="E3N7T6"/>
<protein>
    <submittedName>
        <fullName evidence="5">CRE-GFI-3 protein</fullName>
    </submittedName>
</protein>
<dbReference type="GO" id="GO:0031145">
    <property type="term" value="P:anaphase-promoting complex-dependent catabolic process"/>
    <property type="evidence" value="ECO:0007669"/>
    <property type="project" value="TreeGrafter"/>
</dbReference>
<accession>E3N7T6</accession>
<dbReference type="GO" id="GO:0051301">
    <property type="term" value="P:cell division"/>
    <property type="evidence" value="ECO:0007669"/>
    <property type="project" value="UniProtKB-KW"/>
</dbReference>
<dbReference type="HOGENOM" id="CLU_351691_0_0_1"/>
<evidence type="ECO:0000256" key="4">
    <source>
        <dbReference type="ARBA" id="ARBA00023306"/>
    </source>
</evidence>
<dbReference type="GO" id="GO:0070979">
    <property type="term" value="P:protein K11-linked ubiquitination"/>
    <property type="evidence" value="ECO:0007669"/>
    <property type="project" value="TreeGrafter"/>
</dbReference>
<evidence type="ECO:0000313" key="6">
    <source>
        <dbReference type="Proteomes" id="UP000008281"/>
    </source>
</evidence>
<name>E3N7T6_CAERE</name>
<keyword evidence="3" id="KW-0833">Ubl conjugation pathway</keyword>
<dbReference type="FunCoup" id="E3N7T6">
    <property type="interactions" value="1831"/>
</dbReference>
<evidence type="ECO:0000256" key="2">
    <source>
        <dbReference type="ARBA" id="ARBA00022776"/>
    </source>
</evidence>
<dbReference type="GO" id="GO:0005680">
    <property type="term" value="C:anaphase-promoting complex"/>
    <property type="evidence" value="ECO:0007669"/>
    <property type="project" value="InterPro"/>
</dbReference>
<evidence type="ECO:0000256" key="3">
    <source>
        <dbReference type="ARBA" id="ARBA00022786"/>
    </source>
</evidence>
<dbReference type="PANTHER" id="PTHR12830">
    <property type="entry name" value="ANAPHASE-PROMOTING COMPLEX SUBUNIT 5"/>
    <property type="match status" value="1"/>
</dbReference>
<keyword evidence="1" id="KW-0132">Cell division</keyword>
<proteinExistence type="predicted"/>
<dbReference type="Proteomes" id="UP000008281">
    <property type="component" value="Unassembled WGS sequence"/>
</dbReference>
<dbReference type="EMBL" id="DS268551">
    <property type="protein sequence ID" value="EFO89153.1"/>
    <property type="molecule type" value="Genomic_DNA"/>
</dbReference>
<dbReference type="STRING" id="31234.E3N7T6"/>
<dbReference type="OMA" id="NENMVHA"/>
<keyword evidence="4" id="KW-0131">Cell cycle</keyword>
<dbReference type="eggNOG" id="ENOG502S8D6">
    <property type="taxonomic scope" value="Eukaryota"/>
</dbReference>
<evidence type="ECO:0000313" key="5">
    <source>
        <dbReference type="EMBL" id="EFO89153.1"/>
    </source>
</evidence>
<dbReference type="PANTHER" id="PTHR12830:SF9">
    <property type="entry name" value="ANAPHASE-PROMOTING COMPLEX SUBUNIT 5"/>
    <property type="match status" value="1"/>
</dbReference>
<dbReference type="InParanoid" id="E3N7T6"/>
<dbReference type="GO" id="GO:0045842">
    <property type="term" value="P:positive regulation of mitotic metaphase/anaphase transition"/>
    <property type="evidence" value="ECO:0007669"/>
    <property type="project" value="TreeGrafter"/>
</dbReference>
<reference evidence="5" key="1">
    <citation type="submission" date="2007-07" db="EMBL/GenBank/DDBJ databases">
        <title>PCAP assembly of the Caenorhabditis remanei genome.</title>
        <authorList>
            <consortium name="The Caenorhabditis remanei Sequencing Consortium"/>
            <person name="Wilson R.K."/>
        </authorList>
    </citation>
    <scope>NUCLEOTIDE SEQUENCE [LARGE SCALE GENOMIC DNA]</scope>
    <source>
        <strain evidence="5">PB4641</strain>
    </source>
</reference>
<sequence>MKAPRPVYRRAYPNLDSLFGHVYSNLTGEPLTPTKVATFYLLRILFQTHFGLRHKPSFYGLFHYLEKQKLFHWLYALMSSNTELTYKDYRLVTRMAFGEDREINQNFYASMEQLGSALADINFGIEDEFYTNTYAKDPNLRWDDMDHDLVALETQDDLHFTSNFSFVYRWLKGILAQYTKTSNGDLFKLNLKMRQWILAEENNPSPIENMGAVLPYVIDCSMRARKWTNETIFNVQKDPTHTMPFDDIFNYVRIVQKRHPDVIEAFLLEAIIHIQMKDGSRGMKALKSYFELSMFELNSNMVHCMKTYRLGVPNFAPLMYSPILQARICRLFGDYPTARVLLDESLRQAQIRNDEICHQMANVEMHTCGIIGCGPILEDNAQRIIEYVDKDRRILRKALRHIDDLHGQHRTGPCCLESEDDFEVVAELDSYGKMVMILKTIAAGHYKLKYNRVAETGFNCQVGSDSQERGQKVFAFGYSIMSSNMIRNGLYSQAKKISQELLSGNLETEKGGTFHTEPFAVGMANLAYSHAAAGNYTQALTVVDEMKIKFPEELVWQGYRHAHICETIINFEKLFLMNKYNECNSIVGDLATYSELEYRIRRCLLLSALGRCDEGTTYLMSLLVEDVYGNIRILMQRATIYTANKYFGRAAIALDEALILAEGTTLLGIKALIRRRMATMMVRSVLTFISNSLFQMCQGRYREAQELLDYCFEEVLRHGTFIEKACLYMTAARTARFLGKDSRDFLRTARTLVHGKWPAMEKLVFSELSFLHKPDGLMPNTNRLSQVCEQFGKLTDDHPGRCDWLLL</sequence>
<organism evidence="6">
    <name type="scientific">Caenorhabditis remanei</name>
    <name type="common">Caenorhabditis vulgaris</name>
    <dbReference type="NCBI Taxonomy" id="31234"/>
    <lineage>
        <taxon>Eukaryota</taxon>
        <taxon>Metazoa</taxon>
        <taxon>Ecdysozoa</taxon>
        <taxon>Nematoda</taxon>
        <taxon>Chromadorea</taxon>
        <taxon>Rhabditida</taxon>
        <taxon>Rhabditina</taxon>
        <taxon>Rhabditomorpha</taxon>
        <taxon>Rhabditoidea</taxon>
        <taxon>Rhabditidae</taxon>
        <taxon>Peloderinae</taxon>
        <taxon>Caenorhabditis</taxon>
    </lineage>
</organism>
<evidence type="ECO:0000256" key="1">
    <source>
        <dbReference type="ARBA" id="ARBA00022618"/>
    </source>
</evidence>
<keyword evidence="6" id="KW-1185">Reference proteome</keyword>
<dbReference type="InterPro" id="IPR037679">
    <property type="entry name" value="Apc5"/>
</dbReference>
<dbReference type="OrthoDB" id="5773922at2759"/>